<protein>
    <submittedName>
        <fullName evidence="7">Serine/threonine protein kinase</fullName>
    </submittedName>
</protein>
<dbReference type="SUPFAM" id="SSF52058">
    <property type="entry name" value="L domain-like"/>
    <property type="match status" value="1"/>
</dbReference>
<dbReference type="SUPFAM" id="SSF56112">
    <property type="entry name" value="Protein kinase-like (PK-like)"/>
    <property type="match status" value="1"/>
</dbReference>
<dbReference type="InterPro" id="IPR032675">
    <property type="entry name" value="LRR_dom_sf"/>
</dbReference>
<dbReference type="AlphaFoldDB" id="A0A413FAS6"/>
<accession>A0A413FAS6</accession>
<dbReference type="InterPro" id="IPR026906">
    <property type="entry name" value="LRR_5"/>
</dbReference>
<dbReference type="InterPro" id="IPR000719">
    <property type="entry name" value="Prot_kinase_dom"/>
</dbReference>
<sequence>MGKMEEGERICPNCGYEKNSGSQPPNALRRGTILRSRYYIGNVIGQGGFGITYVGWDLTLEMKVAVKEYFPSGSASRTNLYSNEIQWEFTDSGEAGWSEGLERFLKEARKMAKLDSIPAVVRVWDAFGENRTAYIVMDFVEGITLKKYLQTHGVLGYEECLNLLLPILDSLAVIHDRGLIHRDISPDNIMIQPDGSARLLDMGAAVDVRANDGLASMAVVKRNFSAPEQYMDSERLGSWTDVYAMAATMNYCITGRVVPEAMERELKKTSLYYDPGLNLPLHFKDALNSALALKAEERIRDMGTLKERLTDSNGSVGKQGRDLNGRRKITLIAVGALFAVCALTILFCTTRVSERAENAVAEATDGTVAEMSVHPAEPEYLDVSLSDLSYEKTEGEKGVILTRYMGEGNAYIKLPDEIDGQPVIELGSGIFRENETLEGIILPSGLETIKGSAFQLCVNLREMELPEGLRDIDGSAFAGVGLEEMTIPSTVETIRKGAYIFKVPRVKIAEGNKTYTMVDNMICKDNSELTAFPPSRKGEFVIPPEISVIGDYACFNTSLTAVTIPGSVRTVGANAFSGGTGLQKVVIENGVHEVKGWSFSDCRSLSEVIIPESVKIIGYWAFDGCDSLESVTVSRDCKMENGAFGEDVEIHYYD</sequence>
<dbReference type="PROSITE" id="PS50011">
    <property type="entry name" value="PROTEIN_KINASE_DOM"/>
    <property type="match status" value="1"/>
</dbReference>
<evidence type="ECO:0000256" key="2">
    <source>
        <dbReference type="ARBA" id="ARBA00022741"/>
    </source>
</evidence>
<comment type="caution">
    <text evidence="7">The sequence shown here is derived from an EMBL/GenBank/DDBJ whole genome shotgun (WGS) entry which is preliminary data.</text>
</comment>
<keyword evidence="1" id="KW-0808">Transferase</keyword>
<name>A0A413FAS6_9FIRM</name>
<reference evidence="7 8" key="1">
    <citation type="submission" date="2018-08" db="EMBL/GenBank/DDBJ databases">
        <title>A genome reference for cultivated species of the human gut microbiota.</title>
        <authorList>
            <person name="Zou Y."/>
            <person name="Xue W."/>
            <person name="Luo G."/>
        </authorList>
    </citation>
    <scope>NUCLEOTIDE SEQUENCE [LARGE SCALE GENOMIC DNA]</scope>
    <source>
        <strain evidence="7 8">AF04-15</strain>
    </source>
</reference>
<dbReference type="Pfam" id="PF13306">
    <property type="entry name" value="LRR_5"/>
    <property type="match status" value="2"/>
</dbReference>
<organism evidence="7 8">
    <name type="scientific">Enterocloster asparagiformis</name>
    <dbReference type="NCBI Taxonomy" id="333367"/>
    <lineage>
        <taxon>Bacteria</taxon>
        <taxon>Bacillati</taxon>
        <taxon>Bacillota</taxon>
        <taxon>Clostridia</taxon>
        <taxon>Lachnospirales</taxon>
        <taxon>Lachnospiraceae</taxon>
        <taxon>Enterocloster</taxon>
    </lineage>
</organism>
<keyword evidence="2 5" id="KW-0547">Nucleotide-binding</keyword>
<dbReference type="OrthoDB" id="9788659at2"/>
<keyword evidence="7" id="KW-0723">Serine/threonine-protein kinase</keyword>
<dbReference type="CDD" id="cd14014">
    <property type="entry name" value="STKc_PknB_like"/>
    <property type="match status" value="1"/>
</dbReference>
<evidence type="ECO:0000256" key="3">
    <source>
        <dbReference type="ARBA" id="ARBA00022777"/>
    </source>
</evidence>
<evidence type="ECO:0000259" key="6">
    <source>
        <dbReference type="PROSITE" id="PS50011"/>
    </source>
</evidence>
<dbReference type="EMBL" id="QSBM01000017">
    <property type="protein sequence ID" value="RGX26016.1"/>
    <property type="molecule type" value="Genomic_DNA"/>
</dbReference>
<feature type="binding site" evidence="5">
    <location>
        <position position="67"/>
    </location>
    <ligand>
        <name>ATP</name>
        <dbReference type="ChEBI" id="CHEBI:30616"/>
    </ligand>
</feature>
<dbReference type="Proteomes" id="UP000283880">
    <property type="component" value="Unassembled WGS sequence"/>
</dbReference>
<dbReference type="Gene3D" id="3.80.10.10">
    <property type="entry name" value="Ribonuclease Inhibitor"/>
    <property type="match status" value="1"/>
</dbReference>
<evidence type="ECO:0000256" key="1">
    <source>
        <dbReference type="ARBA" id="ARBA00022679"/>
    </source>
</evidence>
<evidence type="ECO:0000256" key="5">
    <source>
        <dbReference type="PROSITE-ProRule" id="PRU10141"/>
    </source>
</evidence>
<dbReference type="PROSITE" id="PS00109">
    <property type="entry name" value="PROTEIN_KINASE_TYR"/>
    <property type="match status" value="1"/>
</dbReference>
<feature type="domain" description="Protein kinase" evidence="6">
    <location>
        <begin position="38"/>
        <end position="310"/>
    </location>
</feature>
<dbReference type="GO" id="GO:0005524">
    <property type="term" value="F:ATP binding"/>
    <property type="evidence" value="ECO:0007669"/>
    <property type="project" value="UniProtKB-UniRule"/>
</dbReference>
<dbReference type="Gene3D" id="1.10.510.10">
    <property type="entry name" value="Transferase(Phosphotransferase) domain 1"/>
    <property type="match status" value="1"/>
</dbReference>
<dbReference type="GO" id="GO:0004674">
    <property type="term" value="F:protein serine/threonine kinase activity"/>
    <property type="evidence" value="ECO:0007669"/>
    <property type="project" value="UniProtKB-KW"/>
</dbReference>
<evidence type="ECO:0000256" key="4">
    <source>
        <dbReference type="ARBA" id="ARBA00022840"/>
    </source>
</evidence>
<dbReference type="InterPro" id="IPR008266">
    <property type="entry name" value="Tyr_kinase_AS"/>
</dbReference>
<evidence type="ECO:0000313" key="8">
    <source>
        <dbReference type="Proteomes" id="UP000283880"/>
    </source>
</evidence>
<keyword evidence="4 5" id="KW-0067">ATP-binding</keyword>
<evidence type="ECO:0000313" key="7">
    <source>
        <dbReference type="EMBL" id="RGX26016.1"/>
    </source>
</evidence>
<dbReference type="Gene3D" id="3.30.200.20">
    <property type="entry name" value="Phosphorylase Kinase, domain 1"/>
    <property type="match status" value="1"/>
</dbReference>
<dbReference type="PANTHER" id="PTHR43289:SF34">
    <property type="entry name" value="SERINE_THREONINE-PROTEIN KINASE YBDM-RELATED"/>
    <property type="match status" value="1"/>
</dbReference>
<dbReference type="InterPro" id="IPR011009">
    <property type="entry name" value="Kinase-like_dom_sf"/>
</dbReference>
<dbReference type="Pfam" id="PF00069">
    <property type="entry name" value="Pkinase"/>
    <property type="match status" value="1"/>
</dbReference>
<dbReference type="InterPro" id="IPR017441">
    <property type="entry name" value="Protein_kinase_ATP_BS"/>
</dbReference>
<dbReference type="PROSITE" id="PS00107">
    <property type="entry name" value="PROTEIN_KINASE_ATP"/>
    <property type="match status" value="1"/>
</dbReference>
<proteinExistence type="predicted"/>
<dbReference type="PANTHER" id="PTHR43289">
    <property type="entry name" value="MITOGEN-ACTIVATED PROTEIN KINASE KINASE KINASE 20-RELATED"/>
    <property type="match status" value="1"/>
</dbReference>
<gene>
    <name evidence="7" type="ORF">DWV29_20090</name>
</gene>
<keyword evidence="3 7" id="KW-0418">Kinase</keyword>